<name>A0A1E5IM42_ENDTX</name>
<dbReference type="EMBL" id="LNVX01000172">
    <property type="protein sequence ID" value="OEG71554.1"/>
    <property type="molecule type" value="Genomic_DNA"/>
</dbReference>
<comment type="caution">
    <text evidence="1">The sequence shown here is derived from an EMBL/GenBank/DDBJ whole genome shotgun (WGS) entry which is preliminary data.</text>
</comment>
<evidence type="ECO:0000313" key="2">
    <source>
        <dbReference type="Proteomes" id="UP000095237"/>
    </source>
</evidence>
<gene>
    <name evidence="1" type="ORF">ATZ36_14055</name>
</gene>
<proteinExistence type="predicted"/>
<accession>A0A1E5IM42</accession>
<keyword evidence="2" id="KW-1185">Reference proteome</keyword>
<evidence type="ECO:0000313" key="1">
    <source>
        <dbReference type="EMBL" id="OEG71554.1"/>
    </source>
</evidence>
<dbReference type="Proteomes" id="UP000095237">
    <property type="component" value="Unassembled WGS sequence"/>
</dbReference>
<organism evidence="1 2">
    <name type="scientific">Endomicrobium trichonymphae</name>
    <dbReference type="NCBI Taxonomy" id="1408204"/>
    <lineage>
        <taxon>Bacteria</taxon>
        <taxon>Pseudomonadati</taxon>
        <taxon>Elusimicrobiota</taxon>
        <taxon>Endomicrobiia</taxon>
        <taxon>Endomicrobiales</taxon>
        <taxon>Endomicrobiaceae</taxon>
        <taxon>Candidatus Endomicrobiellum</taxon>
    </lineage>
</organism>
<reference evidence="1 2" key="1">
    <citation type="submission" date="2015-11" db="EMBL/GenBank/DDBJ databases">
        <title>Evidence for parallel genomic evolution in an endosymbiosis of termite gut flagellates.</title>
        <authorList>
            <person name="Zheng H."/>
        </authorList>
    </citation>
    <scope>NUCLEOTIDE SEQUENCE [LARGE SCALE GENOMIC DNA]</scope>
    <source>
        <strain evidence="1 2">CET450</strain>
    </source>
</reference>
<sequence length="91" mass="10311">MNSTKANAGKVSIESLINGNPYIPKYDPKNGKVSRNIIAPTLRSIEALSDVFNFPNFNELVNQNNIFRFLSFQLEYKPTNYPISETERAAK</sequence>
<protein>
    <submittedName>
        <fullName evidence="1">Uncharacterized protein</fullName>
    </submittedName>
</protein>
<dbReference type="AlphaFoldDB" id="A0A1E5IM42"/>